<keyword evidence="7" id="KW-0051">Antiviral defense</keyword>
<reference evidence="13" key="1">
    <citation type="journal article" date="2011" name="BMC Genomics">
        <title>Complete genome sequence of the filamentous anoxygenic phototrophic bacterium Chloroflexus aurantiacus.</title>
        <authorList>
            <person name="Tang K.H."/>
            <person name="Barry K."/>
            <person name="Chertkov O."/>
            <person name="Dalin E."/>
            <person name="Han C.S."/>
            <person name="Hauser L.J."/>
            <person name="Honchak B.M."/>
            <person name="Karbach L.E."/>
            <person name="Land M.L."/>
            <person name="Lapidus A."/>
            <person name="Larimer F.W."/>
            <person name="Mikhailova N."/>
            <person name="Pitluck S."/>
            <person name="Pierson B.K."/>
            <person name="Blankenship R.E."/>
        </authorList>
    </citation>
    <scope>NUCLEOTIDE SEQUENCE [LARGE SCALE GENOMIC DNA]</scope>
    <source>
        <strain evidence="13">ATCC 29366 / DSM 635 / J-10-fl</strain>
    </source>
</reference>
<dbReference type="PATRIC" id="fig|324602.8.peg.1018"/>
<protein>
    <recommendedName>
        <fullName evidence="10">Gasdermin bGSDM</fullName>
    </recommendedName>
    <alternativeName>
        <fullName evidence="11">Bacterial gasdermin</fullName>
    </alternativeName>
</protein>
<organism evidence="12 13">
    <name type="scientific">Chloroflexus aurantiacus (strain ATCC 29366 / DSM 635 / J-10-fl)</name>
    <dbReference type="NCBI Taxonomy" id="324602"/>
    <lineage>
        <taxon>Bacteria</taxon>
        <taxon>Bacillati</taxon>
        <taxon>Chloroflexota</taxon>
        <taxon>Chloroflexia</taxon>
        <taxon>Chloroflexales</taxon>
        <taxon>Chloroflexineae</taxon>
        <taxon>Chloroflexaceae</taxon>
        <taxon>Chloroflexus</taxon>
    </lineage>
</organism>
<evidence type="ECO:0000256" key="9">
    <source>
        <dbReference type="ARBA" id="ARBA00093769"/>
    </source>
</evidence>
<accession>A9WH26</accession>
<dbReference type="RefSeq" id="WP_012256777.1">
    <property type="nucleotide sequence ID" value="NC_010175.1"/>
</dbReference>
<dbReference type="EnsemblBacteria" id="ABY34121">
    <property type="protein sequence ID" value="ABY34121"/>
    <property type="gene ID" value="Caur_0888"/>
</dbReference>
<comment type="similarity">
    <text evidence="9">Belongs to the bacterial gasdermin family.</text>
</comment>
<dbReference type="Proteomes" id="UP000002008">
    <property type="component" value="Chromosome"/>
</dbReference>
<evidence type="ECO:0000256" key="3">
    <source>
        <dbReference type="ARBA" id="ARBA00022452"/>
    </source>
</evidence>
<sequence>MILHLCPNDPLVSLVHDLFGANAVRVPDARIRPLSVVIHRDNRSVFRGSLLPLLTDSSPLSVQPAVSQLIDISGRRSRRISLDLGLHILRGFLYGFGIPAASLATSIQGAATVSFSFPTAMRVAYDVNALGWALAGRAIDRSNPAAAVLFEQTPYELLLIDSVLTSRHITITLSGSKGQRLNVDIDALRQMLNDLGGQVGVSGDSELEVTLASPHDLTFAFSCVRLFFDDEGFITAIPPDLNRRVLGSAGGLTVRYTPDRVLLSAQPGLLVWDRLPTISPEQPHSARR</sequence>
<keyword evidence="4" id="KW-1003">Cell membrane</keyword>
<keyword evidence="6" id="KW-0812">Transmembrane</keyword>
<comment type="subcellular location">
    <subcellularLocation>
        <location evidence="2">Cell membrane</location>
        <topology evidence="2">Multi-pass membrane protein</topology>
    </subcellularLocation>
    <subcellularLocation>
        <location evidence="1">Cytoplasm</location>
    </subcellularLocation>
</comment>
<dbReference type="AlphaFoldDB" id="A9WH26"/>
<evidence type="ECO:0000256" key="10">
    <source>
        <dbReference type="ARBA" id="ARBA00093798"/>
    </source>
</evidence>
<dbReference type="InParanoid" id="A9WH26"/>
<evidence type="ECO:0000256" key="7">
    <source>
        <dbReference type="ARBA" id="ARBA00023118"/>
    </source>
</evidence>
<dbReference type="STRING" id="324602.Caur_0888"/>
<dbReference type="EMBL" id="CP000909">
    <property type="protein sequence ID" value="ABY34121.1"/>
    <property type="molecule type" value="Genomic_DNA"/>
</dbReference>
<keyword evidence="5" id="KW-0963">Cytoplasm</keyword>
<dbReference type="eggNOG" id="ENOG5033MVA">
    <property type="taxonomic scope" value="Bacteria"/>
</dbReference>
<gene>
    <name evidence="12" type="ordered locus">Caur_0888</name>
</gene>
<evidence type="ECO:0000256" key="5">
    <source>
        <dbReference type="ARBA" id="ARBA00022490"/>
    </source>
</evidence>
<dbReference type="HOGENOM" id="CLU_1007196_0_0_0"/>
<keyword evidence="13" id="KW-1185">Reference proteome</keyword>
<proteinExistence type="inferred from homology"/>
<evidence type="ECO:0000256" key="2">
    <source>
        <dbReference type="ARBA" id="ARBA00004651"/>
    </source>
</evidence>
<dbReference type="KEGG" id="cau:Caur_0888"/>
<evidence type="ECO:0000256" key="8">
    <source>
        <dbReference type="ARBA" id="ARBA00023136"/>
    </source>
</evidence>
<keyword evidence="3" id="KW-1134">Transmembrane beta strand</keyword>
<evidence type="ECO:0000256" key="11">
    <source>
        <dbReference type="ARBA" id="ARBA00093802"/>
    </source>
</evidence>
<evidence type="ECO:0000313" key="13">
    <source>
        <dbReference type="Proteomes" id="UP000002008"/>
    </source>
</evidence>
<name>A9WH26_CHLAA</name>
<evidence type="ECO:0000313" key="12">
    <source>
        <dbReference type="EMBL" id="ABY34121.1"/>
    </source>
</evidence>
<evidence type="ECO:0000256" key="4">
    <source>
        <dbReference type="ARBA" id="ARBA00022475"/>
    </source>
</evidence>
<keyword evidence="8" id="KW-0472">Membrane</keyword>
<dbReference type="InterPro" id="IPR058978">
    <property type="entry name" value="GSDM_bact-type"/>
</dbReference>
<evidence type="ECO:0000256" key="6">
    <source>
        <dbReference type="ARBA" id="ARBA00022692"/>
    </source>
</evidence>
<evidence type="ECO:0000256" key="1">
    <source>
        <dbReference type="ARBA" id="ARBA00004496"/>
    </source>
</evidence>
<dbReference type="Pfam" id="PF26164">
    <property type="entry name" value="Bact_GSDM"/>
    <property type="match status" value="1"/>
</dbReference>